<feature type="domain" description="GGDEF" evidence="6">
    <location>
        <begin position="465"/>
        <end position="598"/>
    </location>
</feature>
<dbReference type="NCBIfam" id="TIGR00254">
    <property type="entry name" value="GGDEF"/>
    <property type="match status" value="1"/>
</dbReference>
<dbReference type="InterPro" id="IPR035919">
    <property type="entry name" value="EAL_sf"/>
</dbReference>
<feature type="domain" description="PAS" evidence="3">
    <location>
        <begin position="307"/>
        <end position="377"/>
    </location>
</feature>
<comment type="caution">
    <text evidence="7">The sequence shown here is derived from an EMBL/GenBank/DDBJ whole genome shotgun (WGS) entry which is preliminary data.</text>
</comment>
<dbReference type="Gene3D" id="3.20.20.450">
    <property type="entry name" value="EAL domain"/>
    <property type="match status" value="1"/>
</dbReference>
<dbReference type="InterPro" id="IPR013656">
    <property type="entry name" value="PAS_4"/>
</dbReference>
<dbReference type="SMART" id="SM00052">
    <property type="entry name" value="EAL"/>
    <property type="match status" value="1"/>
</dbReference>
<dbReference type="Gene3D" id="3.30.450.20">
    <property type="entry name" value="PAS domain"/>
    <property type="match status" value="2"/>
</dbReference>
<gene>
    <name evidence="7" type="ORF">NX782_00700</name>
</gene>
<dbReference type="InterPro" id="IPR012292">
    <property type="entry name" value="Globin/Proto"/>
</dbReference>
<dbReference type="EMBL" id="JANUGX010000001">
    <property type="protein sequence ID" value="MCS0587718.1"/>
    <property type="molecule type" value="Genomic_DNA"/>
</dbReference>
<dbReference type="PANTHER" id="PTHR44757:SF2">
    <property type="entry name" value="BIOFILM ARCHITECTURE MAINTENANCE PROTEIN MBAA"/>
    <property type="match status" value="1"/>
</dbReference>
<dbReference type="RefSeq" id="WP_258843552.1">
    <property type="nucleotide sequence ID" value="NZ_JANUGX010000001.1"/>
</dbReference>
<dbReference type="CDD" id="cd01948">
    <property type="entry name" value="EAL"/>
    <property type="match status" value="1"/>
</dbReference>
<evidence type="ECO:0000259" key="4">
    <source>
        <dbReference type="PROSITE" id="PS50113"/>
    </source>
</evidence>
<dbReference type="SUPFAM" id="SSF55785">
    <property type="entry name" value="PYP-like sensor domain (PAS domain)"/>
    <property type="match status" value="2"/>
</dbReference>
<dbReference type="SUPFAM" id="SSF46458">
    <property type="entry name" value="Globin-like"/>
    <property type="match status" value="1"/>
</dbReference>
<dbReference type="InterPro" id="IPR009050">
    <property type="entry name" value="Globin-like_sf"/>
</dbReference>
<feature type="domain" description="EAL" evidence="5">
    <location>
        <begin position="607"/>
        <end position="861"/>
    </location>
</feature>
<name>A0ABT2A0L3_9BURK</name>
<dbReference type="Proteomes" id="UP001205560">
    <property type="component" value="Unassembled WGS sequence"/>
</dbReference>
<dbReference type="CDD" id="cd00130">
    <property type="entry name" value="PAS"/>
    <property type="match status" value="2"/>
</dbReference>
<dbReference type="InterPro" id="IPR052155">
    <property type="entry name" value="Biofilm_reg_signaling"/>
</dbReference>
<dbReference type="InterPro" id="IPR029787">
    <property type="entry name" value="Nucleotide_cyclase"/>
</dbReference>
<dbReference type="PROSITE" id="PS50113">
    <property type="entry name" value="PAC"/>
    <property type="match status" value="1"/>
</dbReference>
<dbReference type="SUPFAM" id="SSF55073">
    <property type="entry name" value="Nucleotide cyclase"/>
    <property type="match status" value="1"/>
</dbReference>
<dbReference type="InterPro" id="IPR043128">
    <property type="entry name" value="Rev_trsase/Diguanyl_cyclase"/>
</dbReference>
<feature type="domain" description="PAS" evidence="3">
    <location>
        <begin position="184"/>
        <end position="236"/>
    </location>
</feature>
<dbReference type="Pfam" id="PF00990">
    <property type="entry name" value="GGDEF"/>
    <property type="match status" value="1"/>
</dbReference>
<accession>A0ABT2A0L3</accession>
<evidence type="ECO:0000259" key="5">
    <source>
        <dbReference type="PROSITE" id="PS50883"/>
    </source>
</evidence>
<evidence type="ECO:0000259" key="3">
    <source>
        <dbReference type="PROSITE" id="PS50112"/>
    </source>
</evidence>
<dbReference type="InterPro" id="IPR000014">
    <property type="entry name" value="PAS"/>
</dbReference>
<organism evidence="7 8">
    <name type="scientific">Massilia norwichensis</name>
    <dbReference type="NCBI Taxonomy" id="1442366"/>
    <lineage>
        <taxon>Bacteria</taxon>
        <taxon>Pseudomonadati</taxon>
        <taxon>Pseudomonadota</taxon>
        <taxon>Betaproteobacteria</taxon>
        <taxon>Burkholderiales</taxon>
        <taxon>Oxalobacteraceae</taxon>
        <taxon>Telluria group</taxon>
        <taxon>Massilia</taxon>
    </lineage>
</organism>
<evidence type="ECO:0000313" key="7">
    <source>
        <dbReference type="EMBL" id="MCS0587718.1"/>
    </source>
</evidence>
<sequence>MPTMSGSLDEAVEAIAHEIGLDQQEFAARMTFLELDERDHALLRELHGLIDKEIDTLSDSFYDHMLSFPALRALMRDSRTVQRLKRAQMAYFRSLTAGEYGENYIRERLRVGLVHQRIGLEPKWYIGAYRKYLAELIELVWEKMHAEPQRFRAACDSILKIVCLDIGLALDTYAHADQRSVVQYQNYLEQVIGGMPAGLIVVDDSGHVRSMNATMLAMLGIPDEAVDARPLLEALIPAPELAERMAAALATGMPQDGVVVAIDGHADGVRYFEFNIRRTRQAGGAILLLIGHDITFRRQARLRLQESEEFFRLTFSQAAVGIALLSRDGRFVRVNRKLTRILGFTEIELLQRFVHQITYPDDLLEDRALIHRLIDGEIRDFQRETRYVAKGGNPVWVNVSASVMREAASGQLRLITAVEDISRRKQAEEALQRMASHDALTGLPNRALLQDRLGQAIAQAQRAQRQVGVMFIDLDRFKHVNDSLGHEAGDQMIVEIARRLASALRESDTVARQGGDEFVVVLPDLACPEDAALVAQKLLAQLFQPLVLCGAELFPTGSLGIAMYPRDGQDCNTLLKAADAAMYRSKANGGNHAEFYTADMGADTEEHLHIEASLQRALQREEFVLYYQPQVDVDSGRVVGLEALLRWQREGKELVLPADFIALAEETGLILPIGEWVLATAMRQLAAFHRSGMTHLRMSVNVSARQFQHNDVAAQVERLLEETGCAPGALTIEITETLLMERPGAAAEMMTRLSRMGVQLAIDDFCTGYSSLANLKRFPIRGLKIDRSFVADIATDNDDAAIVAAVIALARSMKLEVIAVGVETGEQQRFLRARGCRRMQGYRFGKPAPAADIEALLRSRHVDIPA</sequence>
<dbReference type="Gene3D" id="3.30.70.270">
    <property type="match status" value="1"/>
</dbReference>
<dbReference type="InterPro" id="IPR001633">
    <property type="entry name" value="EAL_dom"/>
</dbReference>
<evidence type="ECO:0000256" key="2">
    <source>
        <dbReference type="ARBA" id="ARBA00029839"/>
    </source>
</evidence>
<dbReference type="Gene3D" id="1.10.490.10">
    <property type="entry name" value="Globins"/>
    <property type="match status" value="1"/>
</dbReference>
<dbReference type="Pfam" id="PF08448">
    <property type="entry name" value="PAS_4"/>
    <property type="match status" value="1"/>
</dbReference>
<dbReference type="PROSITE" id="PS50887">
    <property type="entry name" value="GGDEF"/>
    <property type="match status" value="1"/>
</dbReference>
<evidence type="ECO:0000256" key="1">
    <source>
        <dbReference type="ARBA" id="ARBA00015125"/>
    </source>
</evidence>
<dbReference type="NCBIfam" id="TIGR00229">
    <property type="entry name" value="sensory_box"/>
    <property type="match status" value="2"/>
</dbReference>
<protein>
    <recommendedName>
        <fullName evidence="1">Diguanylate cyclase DosC</fullName>
    </recommendedName>
    <alternativeName>
        <fullName evidence="2">Direct oxygen-sensing cyclase</fullName>
    </alternativeName>
</protein>
<keyword evidence="8" id="KW-1185">Reference proteome</keyword>
<dbReference type="InterPro" id="IPR044398">
    <property type="entry name" value="Globin-sensor_dom"/>
</dbReference>
<dbReference type="Pfam" id="PF00563">
    <property type="entry name" value="EAL"/>
    <property type="match status" value="1"/>
</dbReference>
<dbReference type="InterPro" id="IPR001610">
    <property type="entry name" value="PAC"/>
</dbReference>
<dbReference type="Pfam" id="PF11563">
    <property type="entry name" value="Protoglobin"/>
    <property type="match status" value="1"/>
</dbReference>
<evidence type="ECO:0000313" key="8">
    <source>
        <dbReference type="Proteomes" id="UP001205560"/>
    </source>
</evidence>
<dbReference type="InterPro" id="IPR000700">
    <property type="entry name" value="PAS-assoc_C"/>
</dbReference>
<feature type="domain" description="PAC" evidence="4">
    <location>
        <begin position="381"/>
        <end position="433"/>
    </location>
</feature>
<dbReference type="SMART" id="SM00086">
    <property type="entry name" value="PAC"/>
    <property type="match status" value="1"/>
</dbReference>
<dbReference type="PANTHER" id="PTHR44757">
    <property type="entry name" value="DIGUANYLATE CYCLASE DGCP"/>
    <property type="match status" value="1"/>
</dbReference>
<dbReference type="InterPro" id="IPR035965">
    <property type="entry name" value="PAS-like_dom_sf"/>
</dbReference>
<dbReference type="InterPro" id="IPR000160">
    <property type="entry name" value="GGDEF_dom"/>
</dbReference>
<dbReference type="Pfam" id="PF13426">
    <property type="entry name" value="PAS_9"/>
    <property type="match status" value="1"/>
</dbReference>
<dbReference type="CDD" id="cd01949">
    <property type="entry name" value="GGDEF"/>
    <property type="match status" value="1"/>
</dbReference>
<dbReference type="PROSITE" id="PS50883">
    <property type="entry name" value="EAL"/>
    <property type="match status" value="1"/>
</dbReference>
<dbReference type="SUPFAM" id="SSF141868">
    <property type="entry name" value="EAL domain-like"/>
    <property type="match status" value="1"/>
</dbReference>
<dbReference type="PROSITE" id="PS50112">
    <property type="entry name" value="PAS"/>
    <property type="match status" value="2"/>
</dbReference>
<reference evidence="7 8" key="1">
    <citation type="submission" date="2022-08" db="EMBL/GenBank/DDBJ databases">
        <title>Reclassification of Massilia species as members of the genera Telluria, Duganella, Pseudoduganella, Mokoshia gen. nov. and Zemynaea gen. nov. using orthogonal and non-orthogonal genome-based approaches.</title>
        <authorList>
            <person name="Bowman J.P."/>
        </authorList>
    </citation>
    <scope>NUCLEOTIDE SEQUENCE [LARGE SCALE GENOMIC DNA]</scope>
    <source>
        <strain evidence="7 8">LMG 28164</strain>
    </source>
</reference>
<dbReference type="SMART" id="SM00091">
    <property type="entry name" value="PAS"/>
    <property type="match status" value="2"/>
</dbReference>
<evidence type="ECO:0000259" key="6">
    <source>
        <dbReference type="PROSITE" id="PS50887"/>
    </source>
</evidence>
<dbReference type="SMART" id="SM00267">
    <property type="entry name" value="GGDEF"/>
    <property type="match status" value="1"/>
</dbReference>
<proteinExistence type="predicted"/>